<proteinExistence type="predicted"/>
<evidence type="ECO:0000313" key="1">
    <source>
        <dbReference type="EMBL" id="KAF2633056.1"/>
    </source>
</evidence>
<sequence length="515" mass="57619">MTESISKEFNNLDLKTDASGISNLGLASNNSEDLDATVQVLIDRCKTLYKEVEAYVEAVIERQKITRVQHPVEYRNLRNDFKNELAFLKKIANTPMAEQKIRHYIVSSNLTYYEALWGAAKRSCGLQAFRKYYFWDRHKAPAGKRTLQGLSLGKGGVGKWKTAALVDIVADEGREWIRVSTVSEKRIIFDLAKLGWVNDSDSDDDMPQARPSDWEDEDDEDQVDVVRNARELARAARANPVRGRPPKVRFVLTRIVAGKTKEVDGIIAKIRATSAIVQCSEDIPPTQPLQAVLNNLLVDQTRALSEILNIDCTILLALISDISHKPCPILDWYPDEVQTQIKEEAGENLLPTHLYPAIGSHSMVCTQEAADQMNLIVDTLATDEEKRRAQLLIAQGDCQGRPSEDLVAEWASMSDHPVPAGFTLPIRVIPSNIDTVATRLPAAARKLQDEMSRLNASIFFYGWAEGITTLSSNRARARQIEYAINQHGLEDGEAGPHIWLCGESRSLIAKHGRRR</sequence>
<dbReference type="EMBL" id="MU006702">
    <property type="protein sequence ID" value="KAF2633056.1"/>
    <property type="molecule type" value="Genomic_DNA"/>
</dbReference>
<evidence type="ECO:0000313" key="2">
    <source>
        <dbReference type="Proteomes" id="UP000799754"/>
    </source>
</evidence>
<protein>
    <submittedName>
        <fullName evidence="1">Uncharacterized protein</fullName>
    </submittedName>
</protein>
<keyword evidence="2" id="KW-1185">Reference proteome</keyword>
<accession>A0ACB6SFW4</accession>
<name>A0ACB6SFW4_9PLEO</name>
<gene>
    <name evidence="1" type="ORF">BU25DRAFT_406315</name>
</gene>
<comment type="caution">
    <text evidence="1">The sequence shown here is derived from an EMBL/GenBank/DDBJ whole genome shotgun (WGS) entry which is preliminary data.</text>
</comment>
<dbReference type="Proteomes" id="UP000799754">
    <property type="component" value="Unassembled WGS sequence"/>
</dbReference>
<organism evidence="1 2">
    <name type="scientific">Macroventuria anomochaeta</name>
    <dbReference type="NCBI Taxonomy" id="301207"/>
    <lineage>
        <taxon>Eukaryota</taxon>
        <taxon>Fungi</taxon>
        <taxon>Dikarya</taxon>
        <taxon>Ascomycota</taxon>
        <taxon>Pezizomycotina</taxon>
        <taxon>Dothideomycetes</taxon>
        <taxon>Pleosporomycetidae</taxon>
        <taxon>Pleosporales</taxon>
        <taxon>Pleosporineae</taxon>
        <taxon>Didymellaceae</taxon>
        <taxon>Macroventuria</taxon>
    </lineage>
</organism>
<reference evidence="1" key="1">
    <citation type="journal article" date="2020" name="Stud. Mycol.">
        <title>101 Dothideomycetes genomes: a test case for predicting lifestyles and emergence of pathogens.</title>
        <authorList>
            <person name="Haridas S."/>
            <person name="Albert R."/>
            <person name="Binder M."/>
            <person name="Bloem J."/>
            <person name="Labutti K."/>
            <person name="Salamov A."/>
            <person name="Andreopoulos B."/>
            <person name="Baker S."/>
            <person name="Barry K."/>
            <person name="Bills G."/>
            <person name="Bluhm B."/>
            <person name="Cannon C."/>
            <person name="Castanera R."/>
            <person name="Culley D."/>
            <person name="Daum C."/>
            <person name="Ezra D."/>
            <person name="Gonzalez J."/>
            <person name="Henrissat B."/>
            <person name="Kuo A."/>
            <person name="Liang C."/>
            <person name="Lipzen A."/>
            <person name="Lutzoni F."/>
            <person name="Magnuson J."/>
            <person name="Mondo S."/>
            <person name="Nolan M."/>
            <person name="Ohm R."/>
            <person name="Pangilinan J."/>
            <person name="Park H.-J."/>
            <person name="Ramirez L."/>
            <person name="Alfaro M."/>
            <person name="Sun H."/>
            <person name="Tritt A."/>
            <person name="Yoshinaga Y."/>
            <person name="Zwiers L.-H."/>
            <person name="Turgeon B."/>
            <person name="Goodwin S."/>
            <person name="Spatafora J."/>
            <person name="Crous P."/>
            <person name="Grigoriev I."/>
        </authorList>
    </citation>
    <scope>NUCLEOTIDE SEQUENCE</scope>
    <source>
        <strain evidence="1">CBS 525.71</strain>
    </source>
</reference>